<proteinExistence type="predicted"/>
<accession>A0A1G7AGS1</accession>
<evidence type="ECO:0000313" key="2">
    <source>
        <dbReference type="EMBL" id="SDE13930.1"/>
    </source>
</evidence>
<feature type="transmembrane region" description="Helical" evidence="1">
    <location>
        <begin position="30"/>
        <end position="51"/>
    </location>
</feature>
<evidence type="ECO:0008006" key="4">
    <source>
        <dbReference type="Google" id="ProtNLM"/>
    </source>
</evidence>
<name>A0A1G7AGS1_9RHOB</name>
<dbReference type="AlphaFoldDB" id="A0A1G7AGS1"/>
<dbReference type="Proteomes" id="UP000198994">
    <property type="component" value="Unassembled WGS sequence"/>
</dbReference>
<dbReference type="OrthoDB" id="9796461at2"/>
<keyword evidence="3" id="KW-1185">Reference proteome</keyword>
<gene>
    <name evidence="2" type="ORF">SAMN04488105_101136</name>
</gene>
<protein>
    <recommendedName>
        <fullName evidence="4">SGNH domain-containing protein</fullName>
    </recommendedName>
</protein>
<dbReference type="STRING" id="282683.SAMN04488105_101136"/>
<keyword evidence="1" id="KW-0812">Transmembrane</keyword>
<keyword evidence="1" id="KW-0472">Membrane</keyword>
<dbReference type="RefSeq" id="WP_089954215.1">
    <property type="nucleotide sequence ID" value="NZ_FNAV01000001.1"/>
</dbReference>
<sequence length="171" mass="18660">MRPLSLGGIALIVGAIFVFDERTPFPSLYALAPTLAAAAIILFAPQGTLVAKLLSMRASVGAGLASCSAYLWPQPLFAFARLRSMENCIAFNTKVLDDLRHQDSVKYVVLSSPFRAYVSKDRQVLAPDGICRAMADGHFVYFDHGHLTREGSRDPGRRMGWGTMIQSTPVN</sequence>
<evidence type="ECO:0000256" key="1">
    <source>
        <dbReference type="SAM" id="Phobius"/>
    </source>
</evidence>
<keyword evidence="1" id="KW-1133">Transmembrane helix</keyword>
<dbReference type="EMBL" id="FNAV01000001">
    <property type="protein sequence ID" value="SDE13930.1"/>
    <property type="molecule type" value="Genomic_DNA"/>
</dbReference>
<organism evidence="2 3">
    <name type="scientific">Salipiger thiooxidans</name>
    <dbReference type="NCBI Taxonomy" id="282683"/>
    <lineage>
        <taxon>Bacteria</taxon>
        <taxon>Pseudomonadati</taxon>
        <taxon>Pseudomonadota</taxon>
        <taxon>Alphaproteobacteria</taxon>
        <taxon>Rhodobacterales</taxon>
        <taxon>Roseobacteraceae</taxon>
        <taxon>Salipiger</taxon>
    </lineage>
</organism>
<evidence type="ECO:0000313" key="3">
    <source>
        <dbReference type="Proteomes" id="UP000198994"/>
    </source>
</evidence>
<reference evidence="3" key="1">
    <citation type="submission" date="2016-10" db="EMBL/GenBank/DDBJ databases">
        <authorList>
            <person name="Varghese N."/>
            <person name="Submissions S."/>
        </authorList>
    </citation>
    <scope>NUCLEOTIDE SEQUENCE [LARGE SCALE GENOMIC DNA]</scope>
    <source>
        <strain evidence="3">DSM 10146</strain>
    </source>
</reference>